<evidence type="ECO:0000256" key="1">
    <source>
        <dbReference type="ARBA" id="ARBA00011073"/>
    </source>
</evidence>
<dbReference type="InterPro" id="IPR000209">
    <property type="entry name" value="Peptidase_S8/S53_dom"/>
</dbReference>
<evidence type="ECO:0000313" key="9">
    <source>
        <dbReference type="Proteomes" id="UP000294739"/>
    </source>
</evidence>
<dbReference type="CDD" id="cd00306">
    <property type="entry name" value="Peptidases_S8_S53"/>
    <property type="match status" value="1"/>
</dbReference>
<evidence type="ECO:0000313" key="8">
    <source>
        <dbReference type="EMBL" id="TDE12198.1"/>
    </source>
</evidence>
<feature type="active site" description="Charge relay system" evidence="5">
    <location>
        <position position="235"/>
    </location>
</feature>
<keyword evidence="3 5" id="KW-0378">Hydrolase</keyword>
<dbReference type="PROSITE" id="PS00136">
    <property type="entry name" value="SUBTILASE_ASP"/>
    <property type="match status" value="1"/>
</dbReference>
<evidence type="ECO:0000256" key="6">
    <source>
        <dbReference type="SAM" id="SignalP"/>
    </source>
</evidence>
<dbReference type="InterPro" id="IPR015500">
    <property type="entry name" value="Peptidase_S8_subtilisin-rel"/>
</dbReference>
<feature type="active site" description="Charge relay system" evidence="5">
    <location>
        <position position="266"/>
    </location>
</feature>
<dbReference type="AlphaFoldDB" id="A0A4V2Z3C6"/>
<dbReference type="GO" id="GO:0004252">
    <property type="term" value="F:serine-type endopeptidase activity"/>
    <property type="evidence" value="ECO:0007669"/>
    <property type="project" value="UniProtKB-UniRule"/>
</dbReference>
<dbReference type="SUPFAM" id="SSF52743">
    <property type="entry name" value="Subtilisin-like"/>
    <property type="match status" value="1"/>
</dbReference>
<dbReference type="InterPro" id="IPR023827">
    <property type="entry name" value="Peptidase_S8_Asp-AS"/>
</dbReference>
<sequence length="766" mass="81483">MQGRPAQTRAAMLLFTATLLVPAACTGGSDDGHDGSLLPPSSLEASLTDGADPRLVVAFAPVDGADAYLLQLDSTDTPIRIEPDGCPDHACQLTLDRLSAAGATTATVASVQGETVSEPSDAARLPDWPAPSPAVTQWPADQPVLLAVTRADSDGTPVVEFETVPVGGDVQVRIDQLKAEEGILGAGVAGPVRETDSETEWPLPDGETSWQIEAMNFDALPPDPRGTGIVVALLDDGIYPNHPNIDQATISETNILEPGRDAPGDHATAMASLIVGEHTGVVHGVATGVTIHAYDIHNQHVNEEGELDTDVNMTDIGNFGSIAEAIITAVDNGARVINVSQTAICMRIGSTDLYCPDDVFGPAIRYAEEQGVVVVASAGNDGSGADYCPGENLDSWPAAFGSVITVGATERDGSRWPCTPDKEYIDVHAPGANLMMADSPDGYWISSGTSAATALVSGLVATALAENRDLTPAEIRTAMSYATDENGRLIAEAFLRFLGIGPTDEPIVDVTTGRQFIPFSVGLGFDQGSQVWRLAGLATSPRDPAEYDSVEAYQDDDDQFYPWTLQGLDWSVLEPFRTLIGGMLVVDSDGDVTGSGSMQLSEVDYGHTVECPEHDSIDPELTFTWNVPVTVSGQVIEGEPSDDRTADLTLSLGEGATAQEHGTLPEMTVIRDDFADCEIAIARRETPFTDPRYPWSEVRTWPDQVVELRQAVYEQIVGESPFRLEDGFFPPREPERDAGPYTSGGVTDGGVDFDLRIGDINFRQLS</sequence>
<feature type="active site" description="Charge relay system" evidence="5">
    <location>
        <position position="450"/>
    </location>
</feature>
<evidence type="ECO:0000259" key="7">
    <source>
        <dbReference type="Pfam" id="PF00082"/>
    </source>
</evidence>
<gene>
    <name evidence="8" type="ORF">E1269_07860</name>
</gene>
<protein>
    <recommendedName>
        <fullName evidence="7">Peptidase S8/S53 domain-containing protein</fullName>
    </recommendedName>
</protein>
<evidence type="ECO:0000256" key="4">
    <source>
        <dbReference type="ARBA" id="ARBA00022825"/>
    </source>
</evidence>
<accession>A0A4V2Z3C6</accession>
<feature type="signal peptide" evidence="6">
    <location>
        <begin position="1"/>
        <end position="23"/>
    </location>
</feature>
<keyword evidence="2 5" id="KW-0645">Protease</keyword>
<keyword evidence="4 5" id="KW-0720">Serine protease</keyword>
<keyword evidence="6" id="KW-0732">Signal</keyword>
<proteinExistence type="inferred from homology"/>
<feature type="domain" description="Peptidase S8/S53" evidence="7">
    <location>
        <begin position="226"/>
        <end position="483"/>
    </location>
</feature>
<reference evidence="8 9" key="1">
    <citation type="submission" date="2019-03" db="EMBL/GenBank/DDBJ databases">
        <title>Draft genome sequences of novel Actinobacteria.</title>
        <authorList>
            <person name="Sahin N."/>
            <person name="Ay H."/>
            <person name="Saygin H."/>
        </authorList>
    </citation>
    <scope>NUCLEOTIDE SEQUENCE [LARGE SCALE GENOMIC DNA]</scope>
    <source>
        <strain evidence="8 9">5K138</strain>
    </source>
</reference>
<dbReference type="Proteomes" id="UP000294739">
    <property type="component" value="Unassembled WGS sequence"/>
</dbReference>
<dbReference type="PANTHER" id="PTHR43806:SF11">
    <property type="entry name" value="CEREVISIN-RELATED"/>
    <property type="match status" value="1"/>
</dbReference>
<dbReference type="PROSITE" id="PS51892">
    <property type="entry name" value="SUBTILASE"/>
    <property type="match status" value="1"/>
</dbReference>
<dbReference type="InterPro" id="IPR036852">
    <property type="entry name" value="Peptidase_S8/S53_dom_sf"/>
</dbReference>
<dbReference type="Pfam" id="PF00082">
    <property type="entry name" value="Peptidase_S8"/>
    <property type="match status" value="1"/>
</dbReference>
<comment type="similarity">
    <text evidence="1 5">Belongs to the peptidase S8 family.</text>
</comment>
<dbReference type="OrthoDB" id="3530033at2"/>
<dbReference type="RefSeq" id="WP_131893116.1">
    <property type="nucleotide sequence ID" value="NZ_SMKZ01000008.1"/>
</dbReference>
<name>A0A4V2Z3C6_9ACTN</name>
<feature type="chain" id="PRO_5038467595" description="Peptidase S8/S53 domain-containing protein" evidence="6">
    <location>
        <begin position="24"/>
        <end position="766"/>
    </location>
</feature>
<dbReference type="EMBL" id="SMKZ01000008">
    <property type="protein sequence ID" value="TDE12198.1"/>
    <property type="molecule type" value="Genomic_DNA"/>
</dbReference>
<dbReference type="Gene3D" id="3.40.50.200">
    <property type="entry name" value="Peptidase S8/S53 domain"/>
    <property type="match status" value="1"/>
</dbReference>
<dbReference type="GO" id="GO:0006508">
    <property type="term" value="P:proteolysis"/>
    <property type="evidence" value="ECO:0007669"/>
    <property type="project" value="UniProtKB-KW"/>
</dbReference>
<dbReference type="InParanoid" id="A0A4V2Z3C6"/>
<evidence type="ECO:0000256" key="3">
    <source>
        <dbReference type="ARBA" id="ARBA00022801"/>
    </source>
</evidence>
<dbReference type="PANTHER" id="PTHR43806">
    <property type="entry name" value="PEPTIDASE S8"/>
    <property type="match status" value="1"/>
</dbReference>
<dbReference type="PRINTS" id="PR00723">
    <property type="entry name" value="SUBTILISIN"/>
</dbReference>
<keyword evidence="9" id="KW-1185">Reference proteome</keyword>
<dbReference type="InterPro" id="IPR050131">
    <property type="entry name" value="Peptidase_S8_subtilisin-like"/>
</dbReference>
<comment type="caution">
    <text evidence="8">The sequence shown here is derived from an EMBL/GenBank/DDBJ whole genome shotgun (WGS) entry which is preliminary data.</text>
</comment>
<evidence type="ECO:0000256" key="2">
    <source>
        <dbReference type="ARBA" id="ARBA00022670"/>
    </source>
</evidence>
<evidence type="ECO:0000256" key="5">
    <source>
        <dbReference type="PROSITE-ProRule" id="PRU01240"/>
    </source>
</evidence>
<organism evidence="8 9">
    <name type="scientific">Jiangella asiatica</name>
    <dbReference type="NCBI Taxonomy" id="2530372"/>
    <lineage>
        <taxon>Bacteria</taxon>
        <taxon>Bacillati</taxon>
        <taxon>Actinomycetota</taxon>
        <taxon>Actinomycetes</taxon>
        <taxon>Jiangellales</taxon>
        <taxon>Jiangellaceae</taxon>
        <taxon>Jiangella</taxon>
    </lineage>
</organism>